<protein>
    <submittedName>
        <fullName evidence="1">Uncharacterized protein</fullName>
    </submittedName>
</protein>
<dbReference type="EMBL" id="CP061839">
    <property type="protein sequence ID" value="QOW61349.1"/>
    <property type="molecule type" value="Genomic_DNA"/>
</dbReference>
<dbReference type="AlphaFoldDB" id="A0A7S6WQ90"/>
<name>A0A7S6WQ90_9SPIR</name>
<gene>
    <name evidence="1" type="ORF">IFE08_02860</name>
</gene>
<proteinExistence type="predicted"/>
<sequence>MNNLKLSLLKKWELDSEYSFVHGSVLLPNSTAIILTSGNINWDKYYLLMLSSDGIKKIPIEYEEVSSRDYPVLFRYGAGFGLIISAKELRYYSGIHSSPEIIPIKNKSLLRRNIVPEKAQQRYFQNISDSRIIPVCFENEFYCGDARCFALFEFDAAAKYAEWKCFSTIDKKAFIYQDGRNEEAPKIDSIKISNKEIYAFIPGDSQTSVNKWGMNYYALARVSENGKVIEKLIESDFLKKDDKRRGINGRFTDSQYVIMTPLFKTDDWKGKQKVFSLGTREYSDIAFPRGMSKHKLENIAGEICLTSLFDKGLKEIALYNINN</sequence>
<reference evidence="1 2" key="1">
    <citation type="submission" date="2020-09" db="EMBL/GenBank/DDBJ databases">
        <title>Characterization of Treponema spp. from bovine digital dermatitis in Korea.</title>
        <authorList>
            <person name="Espiritu H.M."/>
            <person name="Cho Y.I."/>
            <person name="Mamuad L."/>
        </authorList>
    </citation>
    <scope>NUCLEOTIDE SEQUENCE [LARGE SCALE GENOMIC DNA]</scope>
    <source>
        <strain evidence="1 2">KS1</strain>
    </source>
</reference>
<dbReference type="RefSeq" id="WP_029409595.1">
    <property type="nucleotide sequence ID" value="NZ_CP045670.1"/>
</dbReference>
<dbReference type="Proteomes" id="UP000593915">
    <property type="component" value="Chromosome"/>
</dbReference>
<evidence type="ECO:0000313" key="1">
    <source>
        <dbReference type="EMBL" id="QOW61349.1"/>
    </source>
</evidence>
<accession>A0A7S6WQ90</accession>
<evidence type="ECO:0000313" key="2">
    <source>
        <dbReference type="Proteomes" id="UP000593915"/>
    </source>
</evidence>
<organism evidence="1 2">
    <name type="scientific">Treponema pedis</name>
    <dbReference type="NCBI Taxonomy" id="409322"/>
    <lineage>
        <taxon>Bacteria</taxon>
        <taxon>Pseudomonadati</taxon>
        <taxon>Spirochaetota</taxon>
        <taxon>Spirochaetia</taxon>
        <taxon>Spirochaetales</taxon>
        <taxon>Treponemataceae</taxon>
        <taxon>Treponema</taxon>
    </lineage>
</organism>